<organism evidence="1 2">
    <name type="scientific">Microcystis aeruginosa PCC 9807</name>
    <dbReference type="NCBI Taxonomy" id="1160283"/>
    <lineage>
        <taxon>Bacteria</taxon>
        <taxon>Bacillati</taxon>
        <taxon>Cyanobacteriota</taxon>
        <taxon>Cyanophyceae</taxon>
        <taxon>Oscillatoriophycideae</taxon>
        <taxon>Chroococcales</taxon>
        <taxon>Microcystaceae</taxon>
        <taxon>Microcystis</taxon>
    </lineage>
</organism>
<reference evidence="1 2" key="1">
    <citation type="submission" date="2012-04" db="EMBL/GenBank/DDBJ databases">
        <authorList>
            <person name="Genoscope - CEA"/>
        </authorList>
    </citation>
    <scope>NUCLEOTIDE SEQUENCE [LARGE SCALE GENOMIC DNA]</scope>
    <source>
        <strain evidence="1 2">9807</strain>
    </source>
</reference>
<dbReference type="HOGENOM" id="CLU_191445_0_0_3"/>
<sequence>MGNHNSTKNHHRRPKQERTEQLMNACFPHLSGAIDWECRADRTGIVHVQFAKTSKGIQGIGGVFFGLIARLI</sequence>
<protein>
    <submittedName>
        <fullName evidence="1">Uncharacterized protein</fullName>
    </submittedName>
</protein>
<gene>
    <name evidence="1" type="ORF">MICAF_5740012</name>
</gene>
<proteinExistence type="predicted"/>
<evidence type="ECO:0000313" key="1">
    <source>
        <dbReference type="EMBL" id="CCI20003.1"/>
    </source>
</evidence>
<dbReference type="AlphaFoldDB" id="I4HD79"/>
<accession>I4HD79</accession>
<dbReference type="EMBL" id="CAIM01000528">
    <property type="protein sequence ID" value="CCI20003.1"/>
    <property type="molecule type" value="Genomic_DNA"/>
</dbReference>
<comment type="caution">
    <text evidence="1">The sequence shown here is derived from an EMBL/GenBank/DDBJ whole genome shotgun (WGS) entry which is preliminary data.</text>
</comment>
<name>I4HD79_MICAE</name>
<evidence type="ECO:0000313" key="2">
    <source>
        <dbReference type="Proteomes" id="UP000003613"/>
    </source>
</evidence>
<dbReference type="Proteomes" id="UP000003613">
    <property type="component" value="Unassembled WGS sequence"/>
</dbReference>